<reference evidence="1" key="1">
    <citation type="submission" date="2017-12" db="EMBL/GenBank/DDBJ databases">
        <title>High-resolution comparative analysis of great ape genomes.</title>
        <authorList>
            <person name="Pollen A."/>
            <person name="Hastie A."/>
            <person name="Hormozdiari F."/>
            <person name="Dougherty M."/>
            <person name="Liu R."/>
            <person name="Chaisson M."/>
            <person name="Hoppe E."/>
            <person name="Hill C."/>
            <person name="Pang A."/>
            <person name="Hillier L."/>
            <person name="Baker C."/>
            <person name="Armstrong J."/>
            <person name="Shendure J."/>
            <person name="Paten B."/>
            <person name="Wilson R."/>
            <person name="Chao H."/>
            <person name="Schneider V."/>
            <person name="Ventura M."/>
            <person name="Kronenberg Z."/>
            <person name="Murali S."/>
            <person name="Gordon D."/>
            <person name="Cantsilieris S."/>
            <person name="Munson K."/>
            <person name="Nelson B."/>
            <person name="Raja A."/>
            <person name="Underwood J."/>
            <person name="Diekhans M."/>
            <person name="Fiddes I."/>
            <person name="Haussler D."/>
            <person name="Eichler E."/>
        </authorList>
    </citation>
    <scope>NUCLEOTIDE SEQUENCE [LARGE SCALE GENOMIC DNA]</scope>
    <source>
        <strain evidence="1">Susie</strain>
    </source>
</reference>
<accession>A0A2J8UMV7</accession>
<organism evidence="1">
    <name type="scientific">Pongo abelii</name>
    <name type="common">Sumatran orangutan</name>
    <name type="synonym">Pongo pygmaeus abelii</name>
    <dbReference type="NCBI Taxonomy" id="9601"/>
    <lineage>
        <taxon>Eukaryota</taxon>
        <taxon>Metazoa</taxon>
        <taxon>Chordata</taxon>
        <taxon>Craniata</taxon>
        <taxon>Vertebrata</taxon>
        <taxon>Euteleostomi</taxon>
        <taxon>Mammalia</taxon>
        <taxon>Eutheria</taxon>
        <taxon>Euarchontoglires</taxon>
        <taxon>Primates</taxon>
        <taxon>Haplorrhini</taxon>
        <taxon>Catarrhini</taxon>
        <taxon>Hominidae</taxon>
        <taxon>Pongo</taxon>
    </lineage>
</organism>
<proteinExistence type="predicted"/>
<dbReference type="AlphaFoldDB" id="A0A2J8UMV7"/>
<dbReference type="EMBL" id="NDHI03003452">
    <property type="protein sequence ID" value="PNJ46597.1"/>
    <property type="molecule type" value="Genomic_DNA"/>
</dbReference>
<sequence length="34" mass="3778">GLVTYYLRLYPGDVTLLPRPSLHMRLCCITGSAP</sequence>
<name>A0A2J8UMV7_PONAB</name>
<feature type="non-terminal residue" evidence="1">
    <location>
        <position position="1"/>
    </location>
</feature>
<comment type="caution">
    <text evidence="1">The sequence shown here is derived from an EMBL/GenBank/DDBJ whole genome shotgun (WGS) entry which is preliminary data.</text>
</comment>
<feature type="non-terminal residue" evidence="1">
    <location>
        <position position="34"/>
    </location>
</feature>
<protein>
    <submittedName>
        <fullName evidence="1">BPY2B isoform 1</fullName>
    </submittedName>
</protein>
<evidence type="ECO:0000313" key="1">
    <source>
        <dbReference type="EMBL" id="PNJ46597.1"/>
    </source>
</evidence>
<gene>
    <name evidence="1" type="ORF">CR201_G0026568</name>
</gene>